<name>D7FMS8_ECTSI</name>
<feature type="compositionally biased region" description="Low complexity" evidence="3">
    <location>
        <begin position="347"/>
        <end position="356"/>
    </location>
</feature>
<keyword evidence="1" id="KW-0433">Leucine-rich repeat</keyword>
<dbReference type="STRING" id="2880.D7FMS8"/>
<dbReference type="InParanoid" id="D7FMS8"/>
<dbReference type="Gene3D" id="3.80.10.10">
    <property type="entry name" value="Ribonuclease Inhibitor"/>
    <property type="match status" value="2"/>
</dbReference>
<dbReference type="EMBL" id="FN648215">
    <property type="protein sequence ID" value="CBJ29993.1"/>
    <property type="molecule type" value="Genomic_DNA"/>
</dbReference>
<feature type="region of interest" description="Disordered" evidence="3">
    <location>
        <begin position="264"/>
        <end position="371"/>
    </location>
</feature>
<dbReference type="SUPFAM" id="SSF52058">
    <property type="entry name" value="L domain-like"/>
    <property type="match status" value="1"/>
</dbReference>
<evidence type="ECO:0000313" key="4">
    <source>
        <dbReference type="EMBL" id="CBJ29993.1"/>
    </source>
</evidence>
<evidence type="ECO:0000256" key="1">
    <source>
        <dbReference type="ARBA" id="ARBA00022614"/>
    </source>
</evidence>
<dbReference type="EMBL" id="FN649757">
    <property type="protein sequence ID" value="CBJ29993.1"/>
    <property type="molecule type" value="Genomic_DNA"/>
</dbReference>
<evidence type="ECO:0000313" key="5">
    <source>
        <dbReference type="Proteomes" id="UP000002630"/>
    </source>
</evidence>
<reference evidence="4 5" key="1">
    <citation type="journal article" date="2010" name="Nature">
        <title>The Ectocarpus genome and the independent evolution of multicellularity in brown algae.</title>
        <authorList>
            <person name="Cock J.M."/>
            <person name="Sterck L."/>
            <person name="Rouze P."/>
            <person name="Scornet D."/>
            <person name="Allen A.E."/>
            <person name="Amoutzias G."/>
            <person name="Anthouard V."/>
            <person name="Artiguenave F."/>
            <person name="Aury J.M."/>
            <person name="Badger J.H."/>
            <person name="Beszteri B."/>
            <person name="Billiau K."/>
            <person name="Bonnet E."/>
            <person name="Bothwell J.H."/>
            <person name="Bowler C."/>
            <person name="Boyen C."/>
            <person name="Brownlee C."/>
            <person name="Carrano C.J."/>
            <person name="Charrier B."/>
            <person name="Cho G.Y."/>
            <person name="Coelho S.M."/>
            <person name="Collen J."/>
            <person name="Corre E."/>
            <person name="Da Silva C."/>
            <person name="Delage L."/>
            <person name="Delaroque N."/>
            <person name="Dittami S.M."/>
            <person name="Doulbeau S."/>
            <person name="Elias M."/>
            <person name="Farnham G."/>
            <person name="Gachon C.M."/>
            <person name="Gschloessl B."/>
            <person name="Heesch S."/>
            <person name="Jabbari K."/>
            <person name="Jubin C."/>
            <person name="Kawai H."/>
            <person name="Kimura K."/>
            <person name="Kloareg B."/>
            <person name="Kupper F.C."/>
            <person name="Lang D."/>
            <person name="Le Bail A."/>
            <person name="Leblanc C."/>
            <person name="Lerouge P."/>
            <person name="Lohr M."/>
            <person name="Lopez P.J."/>
            <person name="Martens C."/>
            <person name="Maumus F."/>
            <person name="Michel G."/>
            <person name="Miranda-Saavedra D."/>
            <person name="Morales J."/>
            <person name="Moreau H."/>
            <person name="Motomura T."/>
            <person name="Nagasato C."/>
            <person name="Napoli C.A."/>
            <person name="Nelson D.R."/>
            <person name="Nyvall-Collen P."/>
            <person name="Peters A.F."/>
            <person name="Pommier C."/>
            <person name="Potin P."/>
            <person name="Poulain J."/>
            <person name="Quesneville H."/>
            <person name="Read B."/>
            <person name="Rensing S.A."/>
            <person name="Ritter A."/>
            <person name="Rousvoal S."/>
            <person name="Samanta M."/>
            <person name="Samson G."/>
            <person name="Schroeder D.C."/>
            <person name="Segurens B."/>
            <person name="Strittmatter M."/>
            <person name="Tonon T."/>
            <person name="Tregear J.W."/>
            <person name="Valentin K."/>
            <person name="von Dassow P."/>
            <person name="Yamagishi T."/>
            <person name="Van de Peer Y."/>
            <person name="Wincker P."/>
        </authorList>
    </citation>
    <scope>NUCLEOTIDE SEQUENCE [LARGE SCALE GENOMIC DNA]</scope>
    <source>
        <strain evidence="5">Ec32 / CCAP1310/4</strain>
    </source>
</reference>
<dbReference type="InterPro" id="IPR050836">
    <property type="entry name" value="SDS22/Internalin_LRR"/>
</dbReference>
<dbReference type="InterPro" id="IPR001611">
    <property type="entry name" value="Leu-rich_rpt"/>
</dbReference>
<gene>
    <name evidence="4" type="ORF">Esi_0170_0043</name>
</gene>
<protein>
    <submittedName>
        <fullName evidence="4">Hypothetical leucine rich repeat protein</fullName>
    </submittedName>
</protein>
<evidence type="ECO:0000256" key="3">
    <source>
        <dbReference type="SAM" id="MobiDB-lite"/>
    </source>
</evidence>
<feature type="compositionally biased region" description="Basic and acidic residues" evidence="3">
    <location>
        <begin position="298"/>
        <end position="325"/>
    </location>
</feature>
<dbReference type="OrthoDB" id="10262005at2759"/>
<accession>D7FMS8</accession>
<dbReference type="eggNOG" id="ENOG502S8SX">
    <property type="taxonomic scope" value="Eukaryota"/>
</dbReference>
<keyword evidence="2" id="KW-0677">Repeat</keyword>
<dbReference type="AlphaFoldDB" id="D7FMS8"/>
<dbReference type="PANTHER" id="PTHR46652:SF3">
    <property type="entry name" value="LEUCINE-RICH REPEAT-CONTAINING PROTEIN 9"/>
    <property type="match status" value="1"/>
</dbReference>
<dbReference type="InterPro" id="IPR032675">
    <property type="entry name" value="LRR_dom_sf"/>
</dbReference>
<evidence type="ECO:0000256" key="2">
    <source>
        <dbReference type="ARBA" id="ARBA00022737"/>
    </source>
</evidence>
<keyword evidence="5" id="KW-1185">Reference proteome</keyword>
<proteinExistence type="predicted"/>
<sequence>MDSITGEFSDESSSRASSASRRGTTRELALCSTATTRRRNESDDDYLSRVTHLRLQNKGISSLDNPDVFDACHSLKVLYLYDNCVESLKGLEKLQRIEQLFADNNVLTTIQGTLSCRRLQKLHLSGNSISNLCGLETANCLEELHVARQRLQRGQCFTIDQASIDGIKDSLVLLDASGNGMGGTEIEGILHLYRLETLNLAENDIQEMAQVVDLVSSLEALRDLDLRGNIVSRMAKYFERAVTRCGDLLATLDGKPVHAQHRSMLQRLDRHKRSEARKSAAKTLARSNTHAPIAEPGAQREDSARLHDGDFSKGHSHSEHQDPAKKSSMLDLNPSLRTTRAGVRFASSVGTSSSTSQDDRDKPLISWASSR</sequence>
<dbReference type="OMA" id="RRFLMNW"/>
<dbReference type="CDD" id="cd21340">
    <property type="entry name" value="PPP1R42"/>
    <property type="match status" value="1"/>
</dbReference>
<organism evidence="4 5">
    <name type="scientific">Ectocarpus siliculosus</name>
    <name type="common">Brown alga</name>
    <name type="synonym">Conferva siliculosa</name>
    <dbReference type="NCBI Taxonomy" id="2880"/>
    <lineage>
        <taxon>Eukaryota</taxon>
        <taxon>Sar</taxon>
        <taxon>Stramenopiles</taxon>
        <taxon>Ochrophyta</taxon>
        <taxon>PX clade</taxon>
        <taxon>Phaeophyceae</taxon>
        <taxon>Ectocarpales</taxon>
        <taxon>Ectocarpaceae</taxon>
        <taxon>Ectocarpus</taxon>
    </lineage>
</organism>
<feature type="region of interest" description="Disordered" evidence="3">
    <location>
        <begin position="1"/>
        <end position="27"/>
    </location>
</feature>
<dbReference type="Proteomes" id="UP000002630">
    <property type="component" value="Linkage Group LG32"/>
</dbReference>
<dbReference type="PANTHER" id="PTHR46652">
    <property type="entry name" value="LEUCINE-RICH REPEAT AND IQ DOMAIN-CONTAINING PROTEIN 1-RELATED"/>
    <property type="match status" value="1"/>
</dbReference>
<dbReference type="PROSITE" id="PS51450">
    <property type="entry name" value="LRR"/>
    <property type="match status" value="3"/>
</dbReference>